<dbReference type="PANTHER" id="PTHR42850:SF2">
    <property type="entry name" value="BLL5683 PROTEIN"/>
    <property type="match status" value="1"/>
</dbReference>
<dbReference type="SUPFAM" id="SSF56300">
    <property type="entry name" value="Metallo-dependent phosphatases"/>
    <property type="match status" value="1"/>
</dbReference>
<evidence type="ECO:0000256" key="1">
    <source>
        <dbReference type="ARBA" id="ARBA00008950"/>
    </source>
</evidence>
<dbReference type="InterPro" id="IPR050126">
    <property type="entry name" value="Ap4A_hydrolase"/>
</dbReference>
<protein>
    <submittedName>
        <fullName evidence="4">Serine/threonine protein phosphatase</fullName>
    </submittedName>
</protein>
<dbReference type="InterPro" id="IPR024654">
    <property type="entry name" value="Calcineurin-like_PHP_lpxH"/>
</dbReference>
<dbReference type="EMBL" id="AP011768">
    <property type="protein sequence ID" value="BAL57173.1"/>
    <property type="molecule type" value="Genomic_DNA"/>
</dbReference>
<accession>H5SLY7</accession>
<proteinExistence type="inferred from homology"/>
<gene>
    <name evidence="4" type="ORF">HGMM_F48A06C16</name>
</gene>
<evidence type="ECO:0000313" key="4">
    <source>
        <dbReference type="EMBL" id="BAL57173.1"/>
    </source>
</evidence>
<dbReference type="Gene3D" id="3.60.21.10">
    <property type="match status" value="1"/>
</dbReference>
<dbReference type="PANTHER" id="PTHR42850">
    <property type="entry name" value="METALLOPHOSPHOESTERASE"/>
    <property type="match status" value="1"/>
</dbReference>
<dbReference type="PIRSF" id="PIRSF000883">
    <property type="entry name" value="Pesterase_MJ0912"/>
    <property type="match status" value="1"/>
</dbReference>
<dbReference type="AlphaFoldDB" id="H5SLY7"/>
<reference evidence="4" key="2">
    <citation type="journal article" date="2012" name="PLoS ONE">
        <title>A Deeply Branching Thermophilic Bacterium with an Ancient Acetyl-CoA Pathway Dominates a Subsurface Ecosystem.</title>
        <authorList>
            <person name="Takami H."/>
            <person name="Noguchi H."/>
            <person name="Takaki Y."/>
            <person name="Uchiyama I."/>
            <person name="Toyoda A."/>
            <person name="Nishi S."/>
            <person name="Chee G.-J."/>
            <person name="Arai W."/>
            <person name="Nunoura T."/>
            <person name="Itoh T."/>
            <person name="Hattori M."/>
            <person name="Takai K."/>
        </authorList>
    </citation>
    <scope>NUCLEOTIDE SEQUENCE</scope>
</reference>
<evidence type="ECO:0000256" key="2">
    <source>
        <dbReference type="SAM" id="MobiDB-lite"/>
    </source>
</evidence>
<dbReference type="Pfam" id="PF12850">
    <property type="entry name" value="Metallophos_2"/>
    <property type="match status" value="1"/>
</dbReference>
<comment type="similarity">
    <text evidence="1">Belongs to the metallophosphoesterase superfamily. YfcE family.</text>
</comment>
<sequence>MRILILADVHGNWAALRSIQEPHDLCVCLGDIVDYGLNPAPCVDWVREHCPIAVRGNHDHAAAQRVITNGRTGLKYLSGLTRQITWEKLNREQLRFLGSLPTMCWATLDHRRFLFVHATPSDPLDEYLHADPEGWAQRLERVEADVICVGHTHIPFVLPVGNKLVINPGSVGQPRDGDPRLAYAVWQDGHVEIKRLEYPMEETIAEIEASSLPELAKRLSIETFRTGAGLATVSAHPTNDNGAKGRTLPADTPTVAVSTNGSV</sequence>
<evidence type="ECO:0000259" key="3">
    <source>
        <dbReference type="Pfam" id="PF12850"/>
    </source>
</evidence>
<name>H5SLY7_9BACT</name>
<dbReference type="GO" id="GO:0016791">
    <property type="term" value="F:phosphatase activity"/>
    <property type="evidence" value="ECO:0007669"/>
    <property type="project" value="TreeGrafter"/>
</dbReference>
<organism evidence="4">
    <name type="scientific">uncultured Planctomycetota bacterium</name>
    <dbReference type="NCBI Taxonomy" id="120965"/>
    <lineage>
        <taxon>Bacteria</taxon>
        <taxon>Pseudomonadati</taxon>
        <taxon>Planctomycetota</taxon>
        <taxon>environmental samples</taxon>
    </lineage>
</organism>
<dbReference type="PROSITE" id="PS01269">
    <property type="entry name" value="UPF0025"/>
    <property type="match status" value="1"/>
</dbReference>
<dbReference type="InterPro" id="IPR029052">
    <property type="entry name" value="Metallo-depent_PP-like"/>
</dbReference>
<feature type="domain" description="Calcineurin-like phosphoesterase" evidence="3">
    <location>
        <begin position="1"/>
        <end position="185"/>
    </location>
</feature>
<dbReference type="InterPro" id="IPR011152">
    <property type="entry name" value="Pesterase_MJ0912"/>
</dbReference>
<feature type="region of interest" description="Disordered" evidence="2">
    <location>
        <begin position="235"/>
        <end position="263"/>
    </location>
</feature>
<dbReference type="GO" id="GO:0005737">
    <property type="term" value="C:cytoplasm"/>
    <property type="evidence" value="ECO:0007669"/>
    <property type="project" value="TreeGrafter"/>
</dbReference>
<reference evidence="4" key="1">
    <citation type="journal article" date="2005" name="Environ. Microbiol.">
        <title>Genetic and functional properties of uncultivated thermophilic crenarchaeotes from a subsurface gold mine as revealed by analysis of genome fragments.</title>
        <authorList>
            <person name="Nunoura T."/>
            <person name="Hirayama H."/>
            <person name="Takami H."/>
            <person name="Oida H."/>
            <person name="Nishi S."/>
            <person name="Shimamura S."/>
            <person name="Suzuki Y."/>
            <person name="Inagaki F."/>
            <person name="Takai K."/>
            <person name="Nealson K.H."/>
            <person name="Horikoshi K."/>
        </authorList>
    </citation>
    <scope>NUCLEOTIDE SEQUENCE</scope>
</reference>
<dbReference type="InterPro" id="IPR020935">
    <property type="entry name" value="PdiEstase_YfcE_CS"/>
</dbReference>